<dbReference type="SUPFAM" id="SSF50494">
    <property type="entry name" value="Trypsin-like serine proteases"/>
    <property type="match status" value="1"/>
</dbReference>
<organism evidence="1 2">
    <name type="scientific">Microbacterium yannicii</name>
    <dbReference type="NCBI Taxonomy" id="671622"/>
    <lineage>
        <taxon>Bacteria</taxon>
        <taxon>Bacillati</taxon>
        <taxon>Actinomycetota</taxon>
        <taxon>Actinomycetes</taxon>
        <taxon>Micrococcales</taxon>
        <taxon>Microbacteriaceae</taxon>
        <taxon>Microbacterium</taxon>
    </lineage>
</organism>
<protein>
    <recommendedName>
        <fullName evidence="3">Serine protease</fullName>
    </recommendedName>
</protein>
<accession>A0ABP9M8W9</accession>
<keyword evidence="2" id="KW-1185">Reference proteome</keyword>
<proteinExistence type="predicted"/>
<reference evidence="2" key="1">
    <citation type="journal article" date="2019" name="Int. J. Syst. Evol. Microbiol.">
        <title>The Global Catalogue of Microorganisms (GCM) 10K type strain sequencing project: providing services to taxonomists for standard genome sequencing and annotation.</title>
        <authorList>
            <consortium name="The Broad Institute Genomics Platform"/>
            <consortium name="The Broad Institute Genome Sequencing Center for Infectious Disease"/>
            <person name="Wu L."/>
            <person name="Ma J."/>
        </authorList>
    </citation>
    <scope>NUCLEOTIDE SEQUENCE [LARGE SCALE GENOMIC DNA]</scope>
    <source>
        <strain evidence="2">JCM 18959</strain>
    </source>
</reference>
<dbReference type="InterPro" id="IPR009003">
    <property type="entry name" value="Peptidase_S1_PA"/>
</dbReference>
<name>A0ABP9M8W9_9MICO</name>
<evidence type="ECO:0000313" key="2">
    <source>
        <dbReference type="Proteomes" id="UP001501407"/>
    </source>
</evidence>
<gene>
    <name evidence="1" type="ORF">GCM10025760_16750</name>
</gene>
<evidence type="ECO:0000313" key="1">
    <source>
        <dbReference type="EMBL" id="GAA5090725.1"/>
    </source>
</evidence>
<comment type="caution">
    <text evidence="1">The sequence shown here is derived from an EMBL/GenBank/DDBJ whole genome shotgun (WGS) entry which is preliminary data.</text>
</comment>
<dbReference type="Proteomes" id="UP001501407">
    <property type="component" value="Unassembled WGS sequence"/>
</dbReference>
<sequence>MRLEMWWAHQQLAVGSGFIATLDGAGYLVTARHNLSGRDWPSNQLKSRWCVEPDRVIMKMQVAAPGILAWSDREVRVVDDSGEPLWFEHPKLGRGADIAALPLENDEEWFVDAFDIAKPTPEREPLLSAGDDLFVVGFPRGFTPYAGVPIWTRASVASEPAFDYDNRPM</sequence>
<dbReference type="EMBL" id="BAABKZ010000001">
    <property type="protein sequence ID" value="GAA5090725.1"/>
    <property type="molecule type" value="Genomic_DNA"/>
</dbReference>
<evidence type="ECO:0008006" key="3">
    <source>
        <dbReference type="Google" id="ProtNLM"/>
    </source>
</evidence>